<protein>
    <submittedName>
        <fullName evidence="1">Uncharacterized protein</fullName>
    </submittedName>
</protein>
<keyword evidence="2" id="KW-1185">Reference proteome</keyword>
<proteinExistence type="predicted"/>
<name>A0A2H5Q2J4_CITUN</name>
<dbReference type="Proteomes" id="UP000236630">
    <property type="component" value="Unassembled WGS sequence"/>
</dbReference>
<comment type="caution">
    <text evidence="1">The sequence shown here is derived from an EMBL/GenBank/DDBJ whole genome shotgun (WGS) entry which is preliminary data.</text>
</comment>
<dbReference type="AlphaFoldDB" id="A0A2H5Q2J4"/>
<accession>A0A2H5Q2J4</accession>
<gene>
    <name evidence="1" type="ORF">CUMW_190110</name>
</gene>
<evidence type="ECO:0000313" key="2">
    <source>
        <dbReference type="Proteomes" id="UP000236630"/>
    </source>
</evidence>
<evidence type="ECO:0000313" key="1">
    <source>
        <dbReference type="EMBL" id="GAY58867.1"/>
    </source>
</evidence>
<organism evidence="1 2">
    <name type="scientific">Citrus unshiu</name>
    <name type="common">Satsuma mandarin</name>
    <name type="synonym">Citrus nobilis var. unshiu</name>
    <dbReference type="NCBI Taxonomy" id="55188"/>
    <lineage>
        <taxon>Eukaryota</taxon>
        <taxon>Viridiplantae</taxon>
        <taxon>Streptophyta</taxon>
        <taxon>Embryophyta</taxon>
        <taxon>Tracheophyta</taxon>
        <taxon>Spermatophyta</taxon>
        <taxon>Magnoliopsida</taxon>
        <taxon>eudicotyledons</taxon>
        <taxon>Gunneridae</taxon>
        <taxon>Pentapetalae</taxon>
        <taxon>rosids</taxon>
        <taxon>malvids</taxon>
        <taxon>Sapindales</taxon>
        <taxon>Rutaceae</taxon>
        <taxon>Aurantioideae</taxon>
        <taxon>Citrus</taxon>
    </lineage>
</organism>
<reference evidence="1 2" key="1">
    <citation type="journal article" date="2017" name="Front. Genet.">
        <title>Draft sequencing of the heterozygous diploid genome of Satsuma (Citrus unshiu Marc.) using a hybrid assembly approach.</title>
        <authorList>
            <person name="Shimizu T."/>
            <person name="Tanizawa Y."/>
            <person name="Mochizuki T."/>
            <person name="Nagasaki H."/>
            <person name="Yoshioka T."/>
            <person name="Toyoda A."/>
            <person name="Fujiyama A."/>
            <person name="Kaminuma E."/>
            <person name="Nakamura Y."/>
        </authorList>
    </citation>
    <scope>NUCLEOTIDE SEQUENCE [LARGE SCALE GENOMIC DNA]</scope>
    <source>
        <strain evidence="2">cv. Miyagawa wase</strain>
    </source>
</reference>
<dbReference type="EMBL" id="BDQV01000195">
    <property type="protein sequence ID" value="GAY58867.1"/>
    <property type="molecule type" value="Genomic_DNA"/>
</dbReference>
<sequence length="80" mass="9010">MISENAPSAIVFYRDNRSSFVALNSSQSFSTRAFSSERPVMHSCKVLTSRASSSSRDWRLWSSPLNLSTSDWTATRESRS</sequence>